<feature type="domain" description="Smf/DprA SLOG" evidence="2">
    <location>
        <begin position="87"/>
        <end position="289"/>
    </location>
</feature>
<evidence type="ECO:0000259" key="3">
    <source>
        <dbReference type="Pfam" id="PF17782"/>
    </source>
</evidence>
<evidence type="ECO:0000259" key="2">
    <source>
        <dbReference type="Pfam" id="PF02481"/>
    </source>
</evidence>
<dbReference type="Proteomes" id="UP000202440">
    <property type="component" value="Chromosome"/>
</dbReference>
<dbReference type="NCBIfam" id="TIGR00732">
    <property type="entry name" value="dprA"/>
    <property type="match status" value="1"/>
</dbReference>
<evidence type="ECO:0000313" key="4">
    <source>
        <dbReference type="EMBL" id="ASP37992.1"/>
    </source>
</evidence>
<dbReference type="SUPFAM" id="SSF102405">
    <property type="entry name" value="MCP/YpsA-like"/>
    <property type="match status" value="1"/>
</dbReference>
<accession>A0A222FH86</accession>
<dbReference type="Gene3D" id="1.10.10.10">
    <property type="entry name" value="Winged helix-like DNA-binding domain superfamily/Winged helix DNA-binding domain"/>
    <property type="match status" value="1"/>
</dbReference>
<keyword evidence="5" id="KW-1185">Reference proteome</keyword>
<dbReference type="InterPro" id="IPR036388">
    <property type="entry name" value="WH-like_DNA-bd_sf"/>
</dbReference>
<dbReference type="Gene3D" id="3.40.50.450">
    <property type="match status" value="1"/>
</dbReference>
<dbReference type="PANTHER" id="PTHR43022:SF1">
    <property type="entry name" value="PROTEIN SMF"/>
    <property type="match status" value="1"/>
</dbReference>
<dbReference type="KEGG" id="bsan:CHH28_04550"/>
<gene>
    <name evidence="4" type="primary">dprA</name>
    <name evidence="4" type="ORF">CHH28_04550</name>
</gene>
<evidence type="ECO:0000256" key="1">
    <source>
        <dbReference type="ARBA" id="ARBA00006525"/>
    </source>
</evidence>
<dbReference type="InterPro" id="IPR057666">
    <property type="entry name" value="DrpA_SLOG"/>
</dbReference>
<sequence>MLTDEQIGAWWRLSRLPRVGNLTLNAIRQSLPHSTDLLQLTSDELQQLELNAELAHRWQHDSSLNKGVETLLHWRQQAGCDLLLAGVPPYPDSLATLPDAPLFLFARGHLSALDQPRVAMVGSRNPSRYGSDWAQHNGAVLANCGLTVVSGLALGIDGASHQGAVSQGRSIAVLGCGADIIYPRRHQTLAMQLLEHGLILSEFLPGTAPRAPQFPSRNRIISGLSMGVVVVEAALRSGSLITAQQAAEQGREVMAVPGAVNNPLSQGCHQLIRDGATLVQHADDVLQQLGIFGLTAPDAPSVPNSPAVNSAATPEQWQPGLLSCIDFAPTAVDVIAIRSQLDVAQLLPQLLELELSGWLAQSAGGFMRLR</sequence>
<dbReference type="EMBL" id="CP022530">
    <property type="protein sequence ID" value="ASP37992.1"/>
    <property type="molecule type" value="Genomic_DNA"/>
</dbReference>
<dbReference type="Pfam" id="PF17782">
    <property type="entry name" value="WHD_DprA"/>
    <property type="match status" value="1"/>
</dbReference>
<dbReference type="InterPro" id="IPR003488">
    <property type="entry name" value="DprA"/>
</dbReference>
<organism evidence="4 5">
    <name type="scientific">Bacterioplanes sanyensis</name>
    <dbReference type="NCBI Taxonomy" id="1249553"/>
    <lineage>
        <taxon>Bacteria</taxon>
        <taxon>Pseudomonadati</taxon>
        <taxon>Pseudomonadota</taxon>
        <taxon>Gammaproteobacteria</taxon>
        <taxon>Oceanospirillales</taxon>
        <taxon>Oceanospirillaceae</taxon>
        <taxon>Bacterioplanes</taxon>
    </lineage>
</organism>
<proteinExistence type="inferred from homology"/>
<dbReference type="Pfam" id="PF02481">
    <property type="entry name" value="DNA_processg_A"/>
    <property type="match status" value="1"/>
</dbReference>
<dbReference type="RefSeq" id="WP_094059193.1">
    <property type="nucleotide sequence ID" value="NZ_CP022530.1"/>
</dbReference>
<protein>
    <submittedName>
        <fullName evidence="4">DNA-protecting protein DprA</fullName>
    </submittedName>
</protein>
<dbReference type="InterPro" id="IPR041614">
    <property type="entry name" value="DprA_WH"/>
</dbReference>
<dbReference type="GO" id="GO:0009294">
    <property type="term" value="P:DNA-mediated transformation"/>
    <property type="evidence" value="ECO:0007669"/>
    <property type="project" value="InterPro"/>
</dbReference>
<dbReference type="AlphaFoldDB" id="A0A222FH86"/>
<dbReference type="OrthoDB" id="9785707at2"/>
<evidence type="ECO:0000313" key="5">
    <source>
        <dbReference type="Proteomes" id="UP000202440"/>
    </source>
</evidence>
<name>A0A222FH86_9GAMM</name>
<feature type="domain" description="DprA winged helix" evidence="3">
    <location>
        <begin position="306"/>
        <end position="365"/>
    </location>
</feature>
<comment type="similarity">
    <text evidence="1">Belongs to the DprA/Smf family.</text>
</comment>
<dbReference type="PANTHER" id="PTHR43022">
    <property type="entry name" value="PROTEIN SMF"/>
    <property type="match status" value="1"/>
</dbReference>
<reference evidence="4 5" key="1">
    <citation type="submission" date="2017-07" db="EMBL/GenBank/DDBJ databases">
        <title>Annotated genome sequence of Bacterioplanes sanyensis isolated from Red Sea.</title>
        <authorList>
            <person name="Rehman Z.U."/>
        </authorList>
    </citation>
    <scope>NUCLEOTIDE SEQUENCE [LARGE SCALE GENOMIC DNA]</scope>
    <source>
        <strain evidence="4 5">NV9</strain>
    </source>
</reference>